<evidence type="ECO:0000313" key="1">
    <source>
        <dbReference type="EMBL" id="JAD66678.1"/>
    </source>
</evidence>
<dbReference type="AlphaFoldDB" id="A0A0A9BWU8"/>
<name>A0A0A9BWU8_ARUDO</name>
<sequence length="35" mass="4076">MNKPMNGITKTMDLKPWIYIHSMNGYSTWSKRSAS</sequence>
<reference evidence="1" key="1">
    <citation type="submission" date="2014-09" db="EMBL/GenBank/DDBJ databases">
        <authorList>
            <person name="Magalhaes I.L.F."/>
            <person name="Oliveira U."/>
            <person name="Santos F.R."/>
            <person name="Vidigal T.H.D.A."/>
            <person name="Brescovit A.D."/>
            <person name="Santos A.J."/>
        </authorList>
    </citation>
    <scope>NUCLEOTIDE SEQUENCE</scope>
    <source>
        <tissue evidence="1">Shoot tissue taken approximately 20 cm above the soil surface</tissue>
    </source>
</reference>
<organism evidence="1">
    <name type="scientific">Arundo donax</name>
    <name type="common">Giant reed</name>
    <name type="synonym">Donax arundinaceus</name>
    <dbReference type="NCBI Taxonomy" id="35708"/>
    <lineage>
        <taxon>Eukaryota</taxon>
        <taxon>Viridiplantae</taxon>
        <taxon>Streptophyta</taxon>
        <taxon>Embryophyta</taxon>
        <taxon>Tracheophyta</taxon>
        <taxon>Spermatophyta</taxon>
        <taxon>Magnoliopsida</taxon>
        <taxon>Liliopsida</taxon>
        <taxon>Poales</taxon>
        <taxon>Poaceae</taxon>
        <taxon>PACMAD clade</taxon>
        <taxon>Arundinoideae</taxon>
        <taxon>Arundineae</taxon>
        <taxon>Arundo</taxon>
    </lineage>
</organism>
<proteinExistence type="predicted"/>
<protein>
    <submittedName>
        <fullName evidence="1">Uncharacterized protein</fullName>
    </submittedName>
</protein>
<reference evidence="1" key="2">
    <citation type="journal article" date="2015" name="Data Brief">
        <title>Shoot transcriptome of the giant reed, Arundo donax.</title>
        <authorList>
            <person name="Barrero R.A."/>
            <person name="Guerrero F.D."/>
            <person name="Moolhuijzen P."/>
            <person name="Goolsby J.A."/>
            <person name="Tidwell J."/>
            <person name="Bellgard S.E."/>
            <person name="Bellgard M.I."/>
        </authorList>
    </citation>
    <scope>NUCLEOTIDE SEQUENCE</scope>
    <source>
        <tissue evidence="1">Shoot tissue taken approximately 20 cm above the soil surface</tissue>
    </source>
</reference>
<dbReference type="EMBL" id="GBRH01231217">
    <property type="protein sequence ID" value="JAD66678.1"/>
    <property type="molecule type" value="Transcribed_RNA"/>
</dbReference>
<accession>A0A0A9BWU8</accession>